<dbReference type="Pfam" id="PF00005">
    <property type="entry name" value="ABC_tran"/>
    <property type="match status" value="1"/>
</dbReference>
<name>A0A227K9N5_9BURK</name>
<comment type="caution">
    <text evidence="12">The sequence shown here is derived from an EMBL/GenBank/DDBJ whole genome shotgun (WGS) entry which is preliminary data.</text>
</comment>
<dbReference type="Proteomes" id="UP000214610">
    <property type="component" value="Unassembled WGS sequence"/>
</dbReference>
<evidence type="ECO:0000256" key="3">
    <source>
        <dbReference type="ARBA" id="ARBA00022475"/>
    </source>
</evidence>
<dbReference type="PROSITE" id="PS50893">
    <property type="entry name" value="ABC_TRANSPORTER_2"/>
    <property type="match status" value="1"/>
</dbReference>
<comment type="subcellular location">
    <subcellularLocation>
        <location evidence="1">Cell membrane</location>
        <topology evidence="1">Multi-pass membrane protein</topology>
    </subcellularLocation>
</comment>
<evidence type="ECO:0000259" key="11">
    <source>
        <dbReference type="PROSITE" id="PS50929"/>
    </source>
</evidence>
<keyword evidence="13" id="KW-1185">Reference proteome</keyword>
<dbReference type="InterPro" id="IPR017871">
    <property type="entry name" value="ABC_transporter-like_CS"/>
</dbReference>
<dbReference type="PANTHER" id="PTHR11384">
    <property type="entry name" value="ATP-BINDING CASSETTE, SUB-FAMILY D MEMBER"/>
    <property type="match status" value="1"/>
</dbReference>
<dbReference type="Gene3D" id="1.20.1560.10">
    <property type="entry name" value="ABC transporter type 1, transmembrane domain"/>
    <property type="match status" value="1"/>
</dbReference>
<dbReference type="InterPro" id="IPR003593">
    <property type="entry name" value="AAA+_ATPase"/>
</dbReference>
<accession>A0A227K9N5</accession>
<keyword evidence="7 9" id="KW-1133">Transmembrane helix</keyword>
<dbReference type="SUPFAM" id="SSF52540">
    <property type="entry name" value="P-loop containing nucleoside triphosphate hydrolases"/>
    <property type="match status" value="1"/>
</dbReference>
<protein>
    <submittedName>
        <fullName evidence="12">ABC transporter ATP-binding protein</fullName>
    </submittedName>
</protein>
<dbReference type="PROSITE" id="PS50929">
    <property type="entry name" value="ABC_TM1F"/>
    <property type="match status" value="1"/>
</dbReference>
<evidence type="ECO:0000313" key="13">
    <source>
        <dbReference type="Proteomes" id="UP000214610"/>
    </source>
</evidence>
<dbReference type="PROSITE" id="PS00211">
    <property type="entry name" value="ABC_TRANSPORTER_1"/>
    <property type="match status" value="1"/>
</dbReference>
<evidence type="ECO:0000256" key="9">
    <source>
        <dbReference type="SAM" id="Phobius"/>
    </source>
</evidence>
<dbReference type="InterPro" id="IPR027417">
    <property type="entry name" value="P-loop_NTPase"/>
</dbReference>
<keyword evidence="2" id="KW-0813">Transport</keyword>
<gene>
    <name evidence="12" type="ORF">ADH67_13060</name>
</gene>
<sequence length="559" mass="62622">MKIKRKERSSFLSFLLRVFLNTKQWRLWLLLCVVVIGYLVNIKLAVALNDWNGRFYNALQAVDKEKIFDCLYDFILICSSIIAVLVTADYLQERAALIARRVLTEEFFSQWLSDKAAFYRLRQESKEPDNPDQRISEDVREVISLFLNLCTSFLNSVLMIGSFSVILWNLSGPLTVWGISIPGYMFWVCLIYTILETVLTHLIGKKLKRLNFDSQRREADLRASLLAKRINAEAIAGMRGVEAERARLMTTFSSLLMVLVDTLRKKRNLEYFSVGAGQITHLTPIFFSLPAFFSGAIELGGLMQIRGAFIDVARSLSWIAMSYAQLSKFAATYERLSTLHSSIEEVSAEKKDSVSYSSQESGLKANLLMSIPNRGSDGTSLSVNLAVDPGEICILQGASGTGKSSILRVLAGFDYFATGTVESAPKVLWITQKPYIFTGSLKANLSYPSLAEDLSDHEANQLLDKVGLGDLSLLLEHETDWEHRLSGGEKQRIMLIRAILKKPDVLLLDEVTSALDEESAVKIVLLLKASLKDTAILMVSHQSALIAHADRIFNMKDFL</sequence>
<dbReference type="GO" id="GO:0005886">
    <property type="term" value="C:plasma membrane"/>
    <property type="evidence" value="ECO:0007669"/>
    <property type="project" value="UniProtKB-SubCell"/>
</dbReference>
<feature type="transmembrane region" description="Helical" evidence="9">
    <location>
        <begin position="174"/>
        <end position="199"/>
    </location>
</feature>
<evidence type="ECO:0000256" key="5">
    <source>
        <dbReference type="ARBA" id="ARBA00022741"/>
    </source>
</evidence>
<evidence type="ECO:0000259" key="10">
    <source>
        <dbReference type="PROSITE" id="PS50893"/>
    </source>
</evidence>
<keyword evidence="3" id="KW-1003">Cell membrane</keyword>
<dbReference type="GO" id="GO:0005524">
    <property type="term" value="F:ATP binding"/>
    <property type="evidence" value="ECO:0007669"/>
    <property type="project" value="UniProtKB-KW"/>
</dbReference>
<dbReference type="PANTHER" id="PTHR11384:SF59">
    <property type="entry name" value="LYSOSOMAL COBALAMIN TRANSPORTER ABCD4"/>
    <property type="match status" value="1"/>
</dbReference>
<dbReference type="InterPro" id="IPR003439">
    <property type="entry name" value="ABC_transporter-like_ATP-bd"/>
</dbReference>
<dbReference type="GO" id="GO:0140359">
    <property type="term" value="F:ABC-type transporter activity"/>
    <property type="evidence" value="ECO:0007669"/>
    <property type="project" value="InterPro"/>
</dbReference>
<evidence type="ECO:0000256" key="6">
    <source>
        <dbReference type="ARBA" id="ARBA00022840"/>
    </source>
</evidence>
<dbReference type="InterPro" id="IPR050835">
    <property type="entry name" value="ABC_transporter_sub-D"/>
</dbReference>
<evidence type="ECO:0000313" key="12">
    <source>
        <dbReference type="EMBL" id="OXE44162.1"/>
    </source>
</evidence>
<dbReference type="InterPro" id="IPR011527">
    <property type="entry name" value="ABC1_TM_dom"/>
</dbReference>
<evidence type="ECO:0000256" key="4">
    <source>
        <dbReference type="ARBA" id="ARBA00022692"/>
    </source>
</evidence>
<feature type="transmembrane region" description="Helical" evidence="9">
    <location>
        <begin position="27"/>
        <end position="51"/>
    </location>
</feature>
<reference evidence="13" key="1">
    <citation type="submission" date="2017-05" db="EMBL/GenBank/DDBJ databases">
        <title>Improved OligoMM genomes.</title>
        <authorList>
            <person name="Garzetti D."/>
        </authorList>
    </citation>
    <scope>NUCLEOTIDE SEQUENCE [LARGE SCALE GENOMIC DNA]</scope>
    <source>
        <strain evidence="13">YL45</strain>
    </source>
</reference>
<feature type="transmembrane region" description="Helical" evidence="9">
    <location>
        <begin position="142"/>
        <end position="168"/>
    </location>
</feature>
<dbReference type="SMART" id="SM00382">
    <property type="entry name" value="AAA"/>
    <property type="match status" value="1"/>
</dbReference>
<keyword evidence="4 9" id="KW-0812">Transmembrane</keyword>
<feature type="transmembrane region" description="Helical" evidence="9">
    <location>
        <begin position="71"/>
        <end position="91"/>
    </location>
</feature>
<evidence type="ECO:0000256" key="1">
    <source>
        <dbReference type="ARBA" id="ARBA00004651"/>
    </source>
</evidence>
<dbReference type="EMBL" id="NHMP01000017">
    <property type="protein sequence ID" value="OXE44162.1"/>
    <property type="molecule type" value="Genomic_DNA"/>
</dbReference>
<proteinExistence type="predicted"/>
<dbReference type="Gene3D" id="3.40.50.300">
    <property type="entry name" value="P-loop containing nucleotide triphosphate hydrolases"/>
    <property type="match status" value="1"/>
</dbReference>
<evidence type="ECO:0000256" key="2">
    <source>
        <dbReference type="ARBA" id="ARBA00022448"/>
    </source>
</evidence>
<dbReference type="SUPFAM" id="SSF90123">
    <property type="entry name" value="ABC transporter transmembrane region"/>
    <property type="match status" value="1"/>
</dbReference>
<keyword evidence="8 9" id="KW-0472">Membrane</keyword>
<organism evidence="12 13">
    <name type="scientific">Turicimonas muris</name>
    <dbReference type="NCBI Taxonomy" id="1796652"/>
    <lineage>
        <taxon>Bacteria</taxon>
        <taxon>Pseudomonadati</taxon>
        <taxon>Pseudomonadota</taxon>
        <taxon>Betaproteobacteria</taxon>
        <taxon>Burkholderiales</taxon>
        <taxon>Sutterellaceae</taxon>
        <taxon>Turicimonas</taxon>
    </lineage>
</organism>
<evidence type="ECO:0000256" key="7">
    <source>
        <dbReference type="ARBA" id="ARBA00022989"/>
    </source>
</evidence>
<keyword evidence="5" id="KW-0547">Nucleotide-binding</keyword>
<dbReference type="AlphaFoldDB" id="A0A227K9N5"/>
<evidence type="ECO:0000256" key="8">
    <source>
        <dbReference type="ARBA" id="ARBA00023136"/>
    </source>
</evidence>
<feature type="domain" description="ABC transporter" evidence="10">
    <location>
        <begin position="363"/>
        <end position="559"/>
    </location>
</feature>
<dbReference type="InterPro" id="IPR036640">
    <property type="entry name" value="ABC1_TM_sf"/>
</dbReference>
<feature type="domain" description="ABC transmembrane type-1" evidence="11">
    <location>
        <begin position="74"/>
        <end position="328"/>
    </location>
</feature>
<dbReference type="Pfam" id="PF06472">
    <property type="entry name" value="ABC_membrane_2"/>
    <property type="match status" value="1"/>
</dbReference>
<keyword evidence="6 12" id="KW-0067">ATP-binding</keyword>
<dbReference type="GO" id="GO:0016887">
    <property type="term" value="F:ATP hydrolysis activity"/>
    <property type="evidence" value="ECO:0007669"/>
    <property type="project" value="InterPro"/>
</dbReference>